<evidence type="ECO:0000313" key="2">
    <source>
        <dbReference type="EMBL" id="OBZ76969.1"/>
    </source>
</evidence>
<dbReference type="AlphaFoldDB" id="A0A1C7MKJ9"/>
<feature type="compositionally biased region" description="Basic and acidic residues" evidence="1">
    <location>
        <begin position="1"/>
        <end position="12"/>
    </location>
</feature>
<dbReference type="EMBL" id="LUGG01000003">
    <property type="protein sequence ID" value="OBZ76969.1"/>
    <property type="molecule type" value="Genomic_DNA"/>
</dbReference>
<feature type="compositionally biased region" description="Basic residues" evidence="1">
    <location>
        <begin position="17"/>
        <end position="28"/>
    </location>
</feature>
<gene>
    <name evidence="2" type="ORF">A0H81_03675</name>
</gene>
<sequence length="100" mass="11509">MPLFGRRSDLRESTSSTRRRIPGLHFHRKDQDRVAGGYKAALSNPNTTRSGRKHAKHELRAMGRGRETHVSLLTKVKRTLGIRSTPRSEREHRSALSKRR</sequence>
<dbReference type="InterPro" id="IPR018824">
    <property type="entry name" value="Conidiation-specific_6"/>
</dbReference>
<name>A0A1C7MKJ9_GRIFR</name>
<evidence type="ECO:0000313" key="3">
    <source>
        <dbReference type="Proteomes" id="UP000092993"/>
    </source>
</evidence>
<dbReference type="OMA" id="HEHYERS"/>
<organism evidence="2 3">
    <name type="scientific">Grifola frondosa</name>
    <name type="common">Maitake</name>
    <name type="synonym">Polyporus frondosus</name>
    <dbReference type="NCBI Taxonomy" id="5627"/>
    <lineage>
        <taxon>Eukaryota</taxon>
        <taxon>Fungi</taxon>
        <taxon>Dikarya</taxon>
        <taxon>Basidiomycota</taxon>
        <taxon>Agaricomycotina</taxon>
        <taxon>Agaricomycetes</taxon>
        <taxon>Polyporales</taxon>
        <taxon>Grifolaceae</taxon>
        <taxon>Grifola</taxon>
    </lineage>
</organism>
<comment type="caution">
    <text evidence="2">The sequence shown here is derived from an EMBL/GenBank/DDBJ whole genome shotgun (WGS) entry which is preliminary data.</text>
</comment>
<evidence type="ECO:0000256" key="1">
    <source>
        <dbReference type="SAM" id="MobiDB-lite"/>
    </source>
</evidence>
<keyword evidence="3" id="KW-1185">Reference proteome</keyword>
<feature type="region of interest" description="Disordered" evidence="1">
    <location>
        <begin position="79"/>
        <end position="100"/>
    </location>
</feature>
<feature type="region of interest" description="Disordered" evidence="1">
    <location>
        <begin position="1"/>
        <end position="30"/>
    </location>
</feature>
<reference evidence="2 3" key="1">
    <citation type="submission" date="2016-03" db="EMBL/GenBank/DDBJ databases">
        <title>Whole genome sequencing of Grifola frondosa 9006-11.</title>
        <authorList>
            <person name="Min B."/>
            <person name="Park H."/>
            <person name="Kim J.-G."/>
            <person name="Cho H."/>
            <person name="Oh Y.-L."/>
            <person name="Kong W.-S."/>
            <person name="Choi I.-G."/>
        </authorList>
    </citation>
    <scope>NUCLEOTIDE SEQUENCE [LARGE SCALE GENOMIC DNA]</scope>
    <source>
        <strain evidence="2 3">9006-11</strain>
    </source>
</reference>
<dbReference type="Pfam" id="PF10346">
    <property type="entry name" value="Con-6"/>
    <property type="match status" value="1"/>
</dbReference>
<protein>
    <submittedName>
        <fullName evidence="2">Uncharacterized protein</fullName>
    </submittedName>
</protein>
<dbReference type="Proteomes" id="UP000092993">
    <property type="component" value="Unassembled WGS sequence"/>
</dbReference>
<proteinExistence type="predicted"/>
<dbReference type="OrthoDB" id="3353448at2759"/>
<accession>A0A1C7MKJ9</accession>